<sequence>MGRIVVSDNITIDGVVEDPAGDEGSRVGGWVGRITDRPQLDRLTLDEARGAEALLLGRRSYEWLAARWPSRTGELADRLNSLRKYVVSSTLEEPAWGNSTVLRGDGAAAASVLREELAGHIVVLASFQLVRGLFEQDLVDEIRLKVFPIVLGAGARLFGEAGHLRPMRLVDVQAIEGGVAVLTYERARASGTDGLRTNDER</sequence>
<reference evidence="2 3" key="1">
    <citation type="submission" date="2019-07" db="EMBL/GenBank/DDBJ databases">
        <title>Genomic Encyclopedia of Archaeal and Bacterial Type Strains, Phase II (KMG-II): from individual species to whole genera.</title>
        <authorList>
            <person name="Goeker M."/>
        </authorList>
    </citation>
    <scope>NUCLEOTIDE SEQUENCE [LARGE SCALE GENOMIC DNA]</scope>
    <source>
        <strain evidence="2 3">DSM 46842</strain>
    </source>
</reference>
<comment type="caution">
    <text evidence="2">The sequence shown here is derived from an EMBL/GenBank/DDBJ whole genome shotgun (WGS) entry which is preliminary data.</text>
</comment>
<protein>
    <submittedName>
        <fullName evidence="2">Dihydrofolate reductase</fullName>
    </submittedName>
</protein>
<accession>A0A5S5CZ71</accession>
<evidence type="ECO:0000313" key="2">
    <source>
        <dbReference type="EMBL" id="TYP89043.1"/>
    </source>
</evidence>
<dbReference type="GO" id="GO:0008703">
    <property type="term" value="F:5-amino-6-(5-phosphoribosylamino)uracil reductase activity"/>
    <property type="evidence" value="ECO:0007669"/>
    <property type="project" value="InterPro"/>
</dbReference>
<dbReference type="SUPFAM" id="SSF53597">
    <property type="entry name" value="Dihydrofolate reductase-like"/>
    <property type="match status" value="1"/>
</dbReference>
<dbReference type="GO" id="GO:0009231">
    <property type="term" value="P:riboflavin biosynthetic process"/>
    <property type="evidence" value="ECO:0007669"/>
    <property type="project" value="InterPro"/>
</dbReference>
<evidence type="ECO:0000259" key="1">
    <source>
        <dbReference type="Pfam" id="PF01872"/>
    </source>
</evidence>
<feature type="domain" description="Bacterial bifunctional deaminase-reductase C-terminal" evidence="1">
    <location>
        <begin position="9"/>
        <end position="180"/>
    </location>
</feature>
<gene>
    <name evidence="2" type="ORF">BD833_103199</name>
</gene>
<proteinExistence type="predicted"/>
<dbReference type="Gene3D" id="3.40.430.10">
    <property type="entry name" value="Dihydrofolate Reductase, subunit A"/>
    <property type="match status" value="1"/>
</dbReference>
<organism evidence="2 3">
    <name type="scientific">Blastococcus xanthinilyticus</name>
    <dbReference type="NCBI Taxonomy" id="1564164"/>
    <lineage>
        <taxon>Bacteria</taxon>
        <taxon>Bacillati</taxon>
        <taxon>Actinomycetota</taxon>
        <taxon>Actinomycetes</taxon>
        <taxon>Geodermatophilales</taxon>
        <taxon>Geodermatophilaceae</taxon>
        <taxon>Blastococcus</taxon>
    </lineage>
</organism>
<dbReference type="RefSeq" id="WP_166532253.1">
    <property type="nucleotide sequence ID" value="NZ_VNHW01000003.1"/>
</dbReference>
<dbReference type="AlphaFoldDB" id="A0A5S5CZ71"/>
<dbReference type="InterPro" id="IPR024072">
    <property type="entry name" value="DHFR-like_dom_sf"/>
</dbReference>
<dbReference type="InterPro" id="IPR002734">
    <property type="entry name" value="RibDG_C"/>
</dbReference>
<dbReference type="EMBL" id="VNHW01000003">
    <property type="protein sequence ID" value="TYP89043.1"/>
    <property type="molecule type" value="Genomic_DNA"/>
</dbReference>
<evidence type="ECO:0000313" key="3">
    <source>
        <dbReference type="Proteomes" id="UP000322499"/>
    </source>
</evidence>
<dbReference type="Proteomes" id="UP000322499">
    <property type="component" value="Unassembled WGS sequence"/>
</dbReference>
<keyword evidence="3" id="KW-1185">Reference proteome</keyword>
<dbReference type="Pfam" id="PF01872">
    <property type="entry name" value="RibD_C"/>
    <property type="match status" value="1"/>
</dbReference>
<name>A0A5S5CZ71_9ACTN</name>